<evidence type="ECO:0000313" key="2">
    <source>
        <dbReference type="EMBL" id="MBS4214605.1"/>
    </source>
</evidence>
<sequence length="170" mass="19308">MKNEDMLHELQERLKGLPAEDRQKLIELYEDLMVVAKENRKGDTNLSVTFADDYPPPISIENDSYRNIGRIILASISLFFFNFIFVLGPLIAIFAVYLSFWIVSACFVVSPLFVFTQVFIGGFTTFELFLSIILCGIGLAIGAGLFQAGKRLFLIFSKYVNWNMKLIKGE</sequence>
<comment type="caution">
    <text evidence="2">The sequence shown here is derived from an EMBL/GenBank/DDBJ whole genome shotgun (WGS) entry which is preliminary data.</text>
</comment>
<reference evidence="2" key="1">
    <citation type="submission" date="2021-05" db="EMBL/GenBank/DDBJ databases">
        <title>Novel Bacillus species.</title>
        <authorList>
            <person name="Liu G."/>
        </authorList>
    </citation>
    <scope>NUCLEOTIDE SEQUENCE</scope>
    <source>
        <strain evidence="2">FJAT-49825</strain>
    </source>
</reference>
<dbReference type="AlphaFoldDB" id="A0A942YX14"/>
<evidence type="ECO:0000256" key="1">
    <source>
        <dbReference type="SAM" id="Phobius"/>
    </source>
</evidence>
<dbReference type="Proteomes" id="UP000679749">
    <property type="component" value="Unassembled WGS sequence"/>
</dbReference>
<dbReference type="RefSeq" id="WP_213119136.1">
    <property type="nucleotide sequence ID" value="NZ_JAGYPF010000004.1"/>
</dbReference>
<dbReference type="EMBL" id="JAGYPF010000004">
    <property type="protein sequence ID" value="MBS4214605.1"/>
    <property type="molecule type" value="Genomic_DNA"/>
</dbReference>
<keyword evidence="3" id="KW-1185">Reference proteome</keyword>
<feature type="transmembrane region" description="Helical" evidence="1">
    <location>
        <begin position="71"/>
        <end position="94"/>
    </location>
</feature>
<keyword evidence="1" id="KW-1133">Transmembrane helix</keyword>
<name>A0A942YX14_9BACI</name>
<feature type="transmembrane region" description="Helical" evidence="1">
    <location>
        <begin position="128"/>
        <end position="148"/>
    </location>
</feature>
<feature type="transmembrane region" description="Helical" evidence="1">
    <location>
        <begin position="100"/>
        <end position="121"/>
    </location>
</feature>
<keyword evidence="1" id="KW-0812">Transmembrane</keyword>
<keyword evidence="1" id="KW-0472">Membrane</keyword>
<organism evidence="2 3">
    <name type="scientific">Neobacillus rhizophilus</name>
    <dbReference type="NCBI Taxonomy" id="2833579"/>
    <lineage>
        <taxon>Bacteria</taxon>
        <taxon>Bacillati</taxon>
        <taxon>Bacillota</taxon>
        <taxon>Bacilli</taxon>
        <taxon>Bacillales</taxon>
        <taxon>Bacillaceae</taxon>
        <taxon>Neobacillus</taxon>
    </lineage>
</organism>
<proteinExistence type="predicted"/>
<accession>A0A942YX14</accession>
<gene>
    <name evidence="2" type="ORF">KHA99_19330</name>
</gene>
<evidence type="ECO:0000313" key="3">
    <source>
        <dbReference type="Proteomes" id="UP000679749"/>
    </source>
</evidence>
<protein>
    <submittedName>
        <fullName evidence="2">DUF1700 domain-containing protein</fullName>
    </submittedName>
</protein>